<evidence type="ECO:0000256" key="4">
    <source>
        <dbReference type="ARBA" id="ARBA00023143"/>
    </source>
</evidence>
<dbReference type="GO" id="GO:0005829">
    <property type="term" value="C:cytosol"/>
    <property type="evidence" value="ECO:0007669"/>
    <property type="project" value="TreeGrafter"/>
</dbReference>
<dbReference type="Proteomes" id="UP000748308">
    <property type="component" value="Unassembled WGS sequence"/>
</dbReference>
<evidence type="ECO:0000313" key="11">
    <source>
        <dbReference type="Proteomes" id="UP000748308"/>
    </source>
</evidence>
<evidence type="ECO:0000256" key="1">
    <source>
        <dbReference type="ARBA" id="ARBA00004117"/>
    </source>
</evidence>
<dbReference type="InterPro" id="IPR001444">
    <property type="entry name" value="Flag_bb_rod_N"/>
</dbReference>
<dbReference type="GO" id="GO:0009425">
    <property type="term" value="C:bacterial-type flagellum basal body"/>
    <property type="evidence" value="ECO:0007669"/>
    <property type="project" value="UniProtKB-SubCell"/>
</dbReference>
<dbReference type="InterPro" id="IPR053967">
    <property type="entry name" value="LlgE_F_G-like_D1"/>
</dbReference>
<evidence type="ECO:0000313" key="10">
    <source>
        <dbReference type="EMBL" id="MBM3317132.1"/>
    </source>
</evidence>
<comment type="similarity">
    <text evidence="2 5">Belongs to the flagella basal body rod proteins family.</text>
</comment>
<dbReference type="SUPFAM" id="SSF117143">
    <property type="entry name" value="Flagellar hook protein flgE"/>
    <property type="match status" value="1"/>
</dbReference>
<dbReference type="GO" id="GO:0009424">
    <property type="term" value="C:bacterial-type flagellum hook"/>
    <property type="evidence" value="ECO:0007669"/>
    <property type="project" value="TreeGrafter"/>
</dbReference>
<dbReference type="InterPro" id="IPR011491">
    <property type="entry name" value="FlgE_D2"/>
</dbReference>
<dbReference type="Pfam" id="PF22692">
    <property type="entry name" value="LlgE_F_G_D1"/>
    <property type="match status" value="1"/>
</dbReference>
<keyword evidence="10" id="KW-0966">Cell projection</keyword>
<keyword evidence="10" id="KW-0282">Flagellum</keyword>
<evidence type="ECO:0000256" key="2">
    <source>
        <dbReference type="ARBA" id="ARBA00009677"/>
    </source>
</evidence>
<evidence type="ECO:0000259" key="8">
    <source>
        <dbReference type="Pfam" id="PF07559"/>
    </source>
</evidence>
<keyword evidence="4 5" id="KW-0975">Bacterial flagellum</keyword>
<dbReference type="AlphaFoldDB" id="A0A938BQG3"/>
<dbReference type="InterPro" id="IPR037925">
    <property type="entry name" value="FlgE/F/G-like"/>
</dbReference>
<gene>
    <name evidence="10" type="ORF">FJY75_04685</name>
</gene>
<dbReference type="Pfam" id="PF06429">
    <property type="entry name" value="Flg_bbr_C"/>
    <property type="match status" value="1"/>
</dbReference>
<dbReference type="Pfam" id="PF00460">
    <property type="entry name" value="Flg_bb_rod"/>
    <property type="match status" value="1"/>
</dbReference>
<comment type="subcellular location">
    <subcellularLocation>
        <location evidence="1 5">Bacterial flagellum basal body</location>
    </subcellularLocation>
</comment>
<keyword evidence="10" id="KW-0969">Cilium</keyword>
<dbReference type="GO" id="GO:0071978">
    <property type="term" value="P:bacterial-type flagellum-dependent swarming motility"/>
    <property type="evidence" value="ECO:0007669"/>
    <property type="project" value="TreeGrafter"/>
</dbReference>
<feature type="domain" description="Flagellar basal-body/hook protein C-terminal" evidence="7">
    <location>
        <begin position="522"/>
        <end position="565"/>
    </location>
</feature>
<dbReference type="Gene3D" id="2.60.98.20">
    <property type="entry name" value="Flagellar hook protein FlgE"/>
    <property type="match status" value="1"/>
</dbReference>
<feature type="domain" description="Flagellar hook protein FlgE D2" evidence="8">
    <location>
        <begin position="326"/>
        <end position="420"/>
    </location>
</feature>
<dbReference type="InterPro" id="IPR037058">
    <property type="entry name" value="Falgellar_hook_FlgE_sf"/>
</dbReference>
<protein>
    <recommendedName>
        <fullName evidence="3 5">Flagellar hook protein FlgE</fullName>
    </recommendedName>
</protein>
<dbReference type="EMBL" id="VGIY01000079">
    <property type="protein sequence ID" value="MBM3317132.1"/>
    <property type="molecule type" value="Genomic_DNA"/>
</dbReference>
<proteinExistence type="inferred from homology"/>
<dbReference type="Pfam" id="PF07559">
    <property type="entry name" value="FlgE_D2"/>
    <property type="match status" value="1"/>
</dbReference>
<evidence type="ECO:0000256" key="5">
    <source>
        <dbReference type="RuleBase" id="RU362116"/>
    </source>
</evidence>
<evidence type="ECO:0000259" key="7">
    <source>
        <dbReference type="Pfam" id="PF06429"/>
    </source>
</evidence>
<comment type="caution">
    <text evidence="10">The sequence shown here is derived from an EMBL/GenBank/DDBJ whole genome shotgun (WGS) entry which is preliminary data.</text>
</comment>
<accession>A0A938BQG3</accession>
<organism evidence="10 11">
    <name type="scientific">Eiseniibacteriota bacterium</name>
    <dbReference type="NCBI Taxonomy" id="2212470"/>
    <lineage>
        <taxon>Bacteria</taxon>
        <taxon>Candidatus Eiseniibacteriota</taxon>
    </lineage>
</organism>
<dbReference type="NCBIfam" id="TIGR03506">
    <property type="entry name" value="FlgEFG_subfam"/>
    <property type="match status" value="1"/>
</dbReference>
<feature type="domain" description="Flagellar basal body rod protein N-terminal" evidence="6">
    <location>
        <begin position="7"/>
        <end position="37"/>
    </location>
</feature>
<reference evidence="10" key="1">
    <citation type="submission" date="2019-03" db="EMBL/GenBank/DDBJ databases">
        <title>Lake Tanganyika Metagenome-Assembled Genomes (MAGs).</title>
        <authorList>
            <person name="Tran P."/>
        </authorList>
    </citation>
    <scope>NUCLEOTIDE SEQUENCE</scope>
    <source>
        <strain evidence="10">M_DeepCast_400m_m2_100</strain>
    </source>
</reference>
<evidence type="ECO:0000256" key="3">
    <source>
        <dbReference type="ARBA" id="ARBA00019015"/>
    </source>
</evidence>
<evidence type="ECO:0000259" key="6">
    <source>
        <dbReference type="Pfam" id="PF00460"/>
    </source>
</evidence>
<dbReference type="PANTHER" id="PTHR30435:SF1">
    <property type="entry name" value="FLAGELLAR HOOK PROTEIN FLGE"/>
    <property type="match status" value="1"/>
</dbReference>
<comment type="function">
    <text evidence="5">A flexible structure which links the flagellar filament to the drive apparatus in the basal body.</text>
</comment>
<dbReference type="InterPro" id="IPR020013">
    <property type="entry name" value="Flagellar_FlgE/F/G"/>
</dbReference>
<dbReference type="PANTHER" id="PTHR30435">
    <property type="entry name" value="FLAGELLAR PROTEIN"/>
    <property type="match status" value="1"/>
</dbReference>
<name>A0A938BQG3_UNCEI</name>
<dbReference type="PROSITE" id="PS00588">
    <property type="entry name" value="FLAGELLA_BB_ROD"/>
    <property type="match status" value="1"/>
</dbReference>
<sequence>MNMMRALYSAVSGLSGNMLRMDVIGNNIANVNTTGFKAGRAGFAEAFAQMSRAAGAPGDGRGGTNPIQIGCGAVLGSAAQLYTQGSLQTTGVGTDLAVQGSALFVLGDGRSTYYTRDGAFQIDAAGRFVSPGGGLLVQGYLYDRDGETYGGELAAVQIPIYGAEPARASGTIELLGNLDADSAPRGSVLQTGALLDAGGAAATRDTALVDLRGGAGSEPLLAAGDAIDLAATVGGESVGARLAVASGTTLGQLLDAITQLLDSPAGASGAAATLDAQGRVRIATPDASGTAGAVGSLTLSAADGEGEARAGFADALAFDDLVAARDASAFTRTVRIYDSLGFAHDLELTFTRVPGANEFAWSAALGEGNGAILEGATGRVRFRGDGSFESLTYDAQGGRAPAATRLRTGTGALETLSLSLSGGESGGFGGLTMVSGGASLEGRADGYAAGVFNGFEVDELGRVLAYFSNGVSRPVARLALAEFVNPSGLTRVGHNAYLASANSGAPVLGAAGDGTIQASIVAGALEQSNVDLAREFTDMIVAQRGFQANARVISASDEMLAGLIQVLR</sequence>
<dbReference type="InterPro" id="IPR010930">
    <property type="entry name" value="Flg_bb/hook_C_dom"/>
</dbReference>
<dbReference type="InterPro" id="IPR019776">
    <property type="entry name" value="Flagellar_basal_body_rod_CS"/>
</dbReference>
<evidence type="ECO:0000259" key="9">
    <source>
        <dbReference type="Pfam" id="PF22692"/>
    </source>
</evidence>
<feature type="domain" description="Flagellar hook protein FlgE/F/G-like D1" evidence="9">
    <location>
        <begin position="97"/>
        <end position="159"/>
    </location>
</feature>